<dbReference type="GO" id="GO:0009982">
    <property type="term" value="F:pseudouridine synthase activity"/>
    <property type="evidence" value="ECO:0007669"/>
    <property type="project" value="InterPro"/>
</dbReference>
<comment type="caution">
    <text evidence="2">The sequence shown here is derived from an EMBL/GenBank/DDBJ whole genome shotgun (WGS) entry which is preliminary data.</text>
</comment>
<name>A0A4R3YLR6_9GAMM</name>
<protein>
    <submittedName>
        <fullName evidence="2">Ribosomal large subunit pseudouridine synthase D</fullName>
    </submittedName>
</protein>
<dbReference type="Gene3D" id="3.30.2350.10">
    <property type="entry name" value="Pseudouridine synthase"/>
    <property type="match status" value="1"/>
</dbReference>
<dbReference type="Proteomes" id="UP000295645">
    <property type="component" value="Unassembled WGS sequence"/>
</dbReference>
<organism evidence="2 3">
    <name type="scientific">Luteibacter rhizovicinus</name>
    <dbReference type="NCBI Taxonomy" id="242606"/>
    <lineage>
        <taxon>Bacteria</taxon>
        <taxon>Pseudomonadati</taxon>
        <taxon>Pseudomonadota</taxon>
        <taxon>Gammaproteobacteria</taxon>
        <taxon>Lysobacterales</taxon>
        <taxon>Rhodanobacteraceae</taxon>
        <taxon>Luteibacter</taxon>
    </lineage>
</organism>
<dbReference type="GO" id="GO:0140098">
    <property type="term" value="F:catalytic activity, acting on RNA"/>
    <property type="evidence" value="ECO:0007669"/>
    <property type="project" value="UniProtKB-ARBA"/>
</dbReference>
<dbReference type="GO" id="GO:0003723">
    <property type="term" value="F:RNA binding"/>
    <property type="evidence" value="ECO:0007669"/>
    <property type="project" value="InterPro"/>
</dbReference>
<gene>
    <name evidence="2" type="ORF">EC912_10570</name>
</gene>
<proteinExistence type="predicted"/>
<evidence type="ECO:0000259" key="1">
    <source>
        <dbReference type="Pfam" id="PF00849"/>
    </source>
</evidence>
<dbReference type="EMBL" id="SMCS01000005">
    <property type="protein sequence ID" value="TCV93210.1"/>
    <property type="molecule type" value="Genomic_DNA"/>
</dbReference>
<dbReference type="InterPro" id="IPR006224">
    <property type="entry name" value="PsdUridine_synth_RluA-like_CS"/>
</dbReference>
<dbReference type="PANTHER" id="PTHR21600">
    <property type="entry name" value="MITOCHONDRIAL RNA PSEUDOURIDINE SYNTHASE"/>
    <property type="match status" value="1"/>
</dbReference>
<dbReference type="Pfam" id="PF00849">
    <property type="entry name" value="PseudoU_synth_2"/>
    <property type="match status" value="1"/>
</dbReference>
<accession>A0A4R3YLR6</accession>
<sequence length="295" mass="33359">MMSASSPDLSAASRVHLPEGTWPTVLDFLVDRFPSVGRDAWAERMREGRVLGADGLPIAVGDPFRAGAVVRYFRDVGAEAVIPFAERIVHVDEHLVVVDKPHFLPVMPAGRFVEETLSRRVVRALGNPDLVALHRLDRGTAGLVLFSACPSTRDAYQRLFRERRIDKTYEALAAPLPDLTFPLTRATRIERGEPFFRMREVDGEPNAWTRIDTIDRRGDRWRYALQPVTGRKHQLRVHMMGLGAPLIGDALYPDPMTEDPTDFSNPLRLLASELRFVDPLDGRERVFRSDRILDD</sequence>
<dbReference type="AlphaFoldDB" id="A0A4R3YLR6"/>
<feature type="domain" description="Pseudouridine synthase RsuA/RluA-like" evidence="1">
    <location>
        <begin position="94"/>
        <end position="239"/>
    </location>
</feature>
<evidence type="ECO:0000313" key="3">
    <source>
        <dbReference type="Proteomes" id="UP000295645"/>
    </source>
</evidence>
<dbReference type="InterPro" id="IPR020103">
    <property type="entry name" value="PsdUridine_synth_cat_dom_sf"/>
</dbReference>
<dbReference type="InterPro" id="IPR050188">
    <property type="entry name" value="RluA_PseudoU_synthase"/>
</dbReference>
<reference evidence="2 3" key="1">
    <citation type="submission" date="2019-03" db="EMBL/GenBank/DDBJ databases">
        <title>Above-ground endophytic microbial communities from plants in different locations in the United States.</title>
        <authorList>
            <person name="Frank C."/>
        </authorList>
    </citation>
    <scope>NUCLEOTIDE SEQUENCE [LARGE SCALE GENOMIC DNA]</scope>
    <source>
        <strain evidence="2 3">LP_13_YM</strain>
    </source>
</reference>
<dbReference type="GO" id="GO:0000455">
    <property type="term" value="P:enzyme-directed rRNA pseudouridine synthesis"/>
    <property type="evidence" value="ECO:0007669"/>
    <property type="project" value="TreeGrafter"/>
</dbReference>
<keyword evidence="3" id="KW-1185">Reference proteome</keyword>
<dbReference type="SUPFAM" id="SSF55120">
    <property type="entry name" value="Pseudouridine synthase"/>
    <property type="match status" value="1"/>
</dbReference>
<dbReference type="PANTHER" id="PTHR21600:SF84">
    <property type="entry name" value="PSEUDOURIDINE SYNTHASE RSUA_RLUA-LIKE DOMAIN-CONTAINING PROTEIN"/>
    <property type="match status" value="1"/>
</dbReference>
<dbReference type="InterPro" id="IPR006145">
    <property type="entry name" value="PsdUridine_synth_RsuA/RluA"/>
</dbReference>
<evidence type="ECO:0000313" key="2">
    <source>
        <dbReference type="EMBL" id="TCV93210.1"/>
    </source>
</evidence>
<dbReference type="PROSITE" id="PS01129">
    <property type="entry name" value="PSI_RLU"/>
    <property type="match status" value="1"/>
</dbReference>